<dbReference type="EMBL" id="BSXW01000134">
    <property type="protein sequence ID" value="GMF12885.1"/>
    <property type="molecule type" value="Genomic_DNA"/>
</dbReference>
<evidence type="ECO:0000259" key="2">
    <source>
        <dbReference type="PROSITE" id="PS00036"/>
    </source>
</evidence>
<dbReference type="CDD" id="cd14686">
    <property type="entry name" value="bZIP"/>
    <property type="match status" value="1"/>
</dbReference>
<organism evidence="3 4">
    <name type="scientific">Phytophthora lilii</name>
    <dbReference type="NCBI Taxonomy" id="2077276"/>
    <lineage>
        <taxon>Eukaryota</taxon>
        <taxon>Sar</taxon>
        <taxon>Stramenopiles</taxon>
        <taxon>Oomycota</taxon>
        <taxon>Peronosporomycetes</taxon>
        <taxon>Peronosporales</taxon>
        <taxon>Peronosporaceae</taxon>
        <taxon>Phytophthora</taxon>
    </lineage>
</organism>
<proteinExistence type="predicted"/>
<feature type="domain" description="BZIP" evidence="2">
    <location>
        <begin position="94"/>
        <end position="108"/>
    </location>
</feature>
<evidence type="ECO:0000313" key="4">
    <source>
        <dbReference type="Proteomes" id="UP001165083"/>
    </source>
</evidence>
<dbReference type="InterPro" id="IPR004827">
    <property type="entry name" value="bZIP"/>
</dbReference>
<dbReference type="GO" id="GO:0003700">
    <property type="term" value="F:DNA-binding transcription factor activity"/>
    <property type="evidence" value="ECO:0007669"/>
    <property type="project" value="InterPro"/>
</dbReference>
<keyword evidence="4" id="KW-1185">Reference proteome</keyword>
<dbReference type="Proteomes" id="UP001165083">
    <property type="component" value="Unassembled WGS sequence"/>
</dbReference>
<accession>A0A9W6TH22</accession>
<dbReference type="PROSITE" id="PS00036">
    <property type="entry name" value="BZIP_BASIC"/>
    <property type="match status" value="1"/>
</dbReference>
<evidence type="ECO:0000313" key="3">
    <source>
        <dbReference type="EMBL" id="GMF12885.1"/>
    </source>
</evidence>
<evidence type="ECO:0000256" key="1">
    <source>
        <dbReference type="SAM" id="MobiDB-lite"/>
    </source>
</evidence>
<comment type="caution">
    <text evidence="3">The sequence shown here is derived from an EMBL/GenBank/DDBJ whole genome shotgun (WGS) entry which is preliminary data.</text>
</comment>
<dbReference type="AlphaFoldDB" id="A0A9W6TH22"/>
<sequence>MPELATLIASALHLDASPAATEAAAATSSATEAAAPETAKAAPPSPPRAANSLIGPPTISPSAKDESNRKRRKRESIKLPPNTPVAKLSHKELRRLKNRISATRLRERSQQNLRELHDQLQHYKLRCEYLEMVVAGCPACAKFGAVHFGEIELLPADMLRIKTEKNADELELIDDSELPVLTEAECVVLGNALHC</sequence>
<reference evidence="3" key="1">
    <citation type="submission" date="2023-04" db="EMBL/GenBank/DDBJ databases">
        <title>Phytophthora lilii NBRC 32176.</title>
        <authorList>
            <person name="Ichikawa N."/>
            <person name="Sato H."/>
            <person name="Tonouchi N."/>
        </authorList>
    </citation>
    <scope>NUCLEOTIDE SEQUENCE</scope>
    <source>
        <strain evidence="3">NBRC 32176</strain>
    </source>
</reference>
<dbReference type="InterPro" id="IPR046347">
    <property type="entry name" value="bZIP_sf"/>
</dbReference>
<dbReference type="SUPFAM" id="SSF57959">
    <property type="entry name" value="Leucine zipper domain"/>
    <property type="match status" value="1"/>
</dbReference>
<gene>
    <name evidence="3" type="ORF">Plil01_000342900</name>
</gene>
<dbReference type="OrthoDB" id="103095at2759"/>
<feature type="compositionally biased region" description="Low complexity" evidence="1">
    <location>
        <begin position="16"/>
        <end position="42"/>
    </location>
</feature>
<feature type="region of interest" description="Disordered" evidence="1">
    <location>
        <begin position="15"/>
        <end position="87"/>
    </location>
</feature>
<protein>
    <submittedName>
        <fullName evidence="3">Unnamed protein product</fullName>
    </submittedName>
</protein>
<name>A0A9W6TH22_9STRA</name>